<reference evidence="1" key="1">
    <citation type="submission" date="2021-06" db="EMBL/GenBank/DDBJ databases">
        <authorList>
            <person name="Kallberg Y."/>
            <person name="Tangrot J."/>
            <person name="Rosling A."/>
        </authorList>
    </citation>
    <scope>NUCLEOTIDE SEQUENCE</scope>
    <source>
        <strain evidence="1">CL356</strain>
    </source>
</reference>
<protein>
    <submittedName>
        <fullName evidence="1">7602_t:CDS:1</fullName>
    </submittedName>
</protein>
<proteinExistence type="predicted"/>
<organism evidence="1 2">
    <name type="scientific">Acaulospora colombiana</name>
    <dbReference type="NCBI Taxonomy" id="27376"/>
    <lineage>
        <taxon>Eukaryota</taxon>
        <taxon>Fungi</taxon>
        <taxon>Fungi incertae sedis</taxon>
        <taxon>Mucoromycota</taxon>
        <taxon>Glomeromycotina</taxon>
        <taxon>Glomeromycetes</taxon>
        <taxon>Diversisporales</taxon>
        <taxon>Acaulosporaceae</taxon>
        <taxon>Acaulospora</taxon>
    </lineage>
</organism>
<gene>
    <name evidence="1" type="ORF">ACOLOM_LOCUS3834</name>
</gene>
<keyword evidence="2" id="KW-1185">Reference proteome</keyword>
<evidence type="ECO:0000313" key="2">
    <source>
        <dbReference type="Proteomes" id="UP000789525"/>
    </source>
</evidence>
<accession>A0ACA9LGR7</accession>
<comment type="caution">
    <text evidence="1">The sequence shown here is derived from an EMBL/GenBank/DDBJ whole genome shotgun (WGS) entry which is preliminary data.</text>
</comment>
<evidence type="ECO:0000313" key="1">
    <source>
        <dbReference type="EMBL" id="CAG8525208.1"/>
    </source>
</evidence>
<name>A0ACA9LGR7_9GLOM</name>
<sequence>MYFRLFGALAVVLVLPFGGAAFEDARCCLCGCTLMISPSSEHPQLEIDDLRPEDIPRDIKSSSELTMAPSDFFTNSEELLRRSIEQSWRGGVEGSSDDRELSDDETSVRTGPIRAIEGAAR</sequence>
<dbReference type="EMBL" id="CAJVPT010005901">
    <property type="protein sequence ID" value="CAG8525208.1"/>
    <property type="molecule type" value="Genomic_DNA"/>
</dbReference>
<dbReference type="Proteomes" id="UP000789525">
    <property type="component" value="Unassembled WGS sequence"/>
</dbReference>